<proteinExistence type="predicted"/>
<sequence length="232" mass="25045">MRKVLILVAALAFCWRGFSAVATVETRAESAPQAGYSYCCGPLSTTTRYYRPVLARFVSADPSDPLGDGVGLNRYAYAFNNPVFVRDPSGLSAEANDPQDTDSEAAAENDGGAGEHADADPGGQQPGKSEDAVEQEDEQQGELTEEEREAIKDKMEQLEDARQKALEKAQRLSDRLNDLQDILDKNAFPEPGRQPQPGLPSDVEPVAPLDNASPGARPDEPNPHADEPAPKR</sequence>
<reference evidence="3 4" key="1">
    <citation type="submission" date="2019-06" db="EMBL/GenBank/DDBJ databases">
        <title>Whole genome sequence for Cellvibrionaceae sp. R142.</title>
        <authorList>
            <person name="Wang G."/>
        </authorList>
    </citation>
    <scope>NUCLEOTIDE SEQUENCE [LARGE SCALE GENOMIC DNA]</scope>
    <source>
        <strain evidence="3 4">R142</strain>
    </source>
</reference>
<feature type="compositionally biased region" description="Basic and acidic residues" evidence="1">
    <location>
        <begin position="149"/>
        <end position="184"/>
    </location>
</feature>
<dbReference type="OrthoDB" id="6043530at2"/>
<accession>A0A545U892</accession>
<feature type="chain" id="PRO_5021958430" description="RHS repeat-associated core domain-containing protein" evidence="2">
    <location>
        <begin position="23"/>
        <end position="232"/>
    </location>
</feature>
<dbReference type="NCBIfam" id="TIGR03696">
    <property type="entry name" value="Rhs_assc_core"/>
    <property type="match status" value="1"/>
</dbReference>
<feature type="compositionally biased region" description="Acidic residues" evidence="1">
    <location>
        <begin position="132"/>
        <end position="148"/>
    </location>
</feature>
<feature type="compositionally biased region" description="Basic and acidic residues" evidence="1">
    <location>
        <begin position="217"/>
        <end position="232"/>
    </location>
</feature>
<feature type="signal peptide" evidence="2">
    <location>
        <begin position="1"/>
        <end position="22"/>
    </location>
</feature>
<feature type="region of interest" description="Disordered" evidence="1">
    <location>
        <begin position="89"/>
        <end position="232"/>
    </location>
</feature>
<feature type="compositionally biased region" description="Acidic residues" evidence="1">
    <location>
        <begin position="97"/>
        <end position="107"/>
    </location>
</feature>
<gene>
    <name evidence="3" type="ORF">FKG94_02225</name>
</gene>
<evidence type="ECO:0000256" key="2">
    <source>
        <dbReference type="SAM" id="SignalP"/>
    </source>
</evidence>
<dbReference type="AlphaFoldDB" id="A0A545U892"/>
<name>A0A545U892_9GAMM</name>
<evidence type="ECO:0000313" key="3">
    <source>
        <dbReference type="EMBL" id="TQV85681.1"/>
    </source>
</evidence>
<organism evidence="3 4">
    <name type="scientific">Exilibacterium tricleocarpae</name>
    <dbReference type="NCBI Taxonomy" id="2591008"/>
    <lineage>
        <taxon>Bacteria</taxon>
        <taxon>Pseudomonadati</taxon>
        <taxon>Pseudomonadota</taxon>
        <taxon>Gammaproteobacteria</taxon>
        <taxon>Cellvibrionales</taxon>
        <taxon>Cellvibrionaceae</taxon>
        <taxon>Exilibacterium</taxon>
    </lineage>
</organism>
<evidence type="ECO:0000256" key="1">
    <source>
        <dbReference type="SAM" id="MobiDB-lite"/>
    </source>
</evidence>
<comment type="caution">
    <text evidence="3">The sequence shown here is derived from an EMBL/GenBank/DDBJ whole genome shotgun (WGS) entry which is preliminary data.</text>
</comment>
<dbReference type="EMBL" id="VHSG01000003">
    <property type="protein sequence ID" value="TQV85681.1"/>
    <property type="molecule type" value="Genomic_DNA"/>
</dbReference>
<keyword evidence="2" id="KW-0732">Signal</keyword>
<keyword evidence="4" id="KW-1185">Reference proteome</keyword>
<dbReference type="RefSeq" id="WP_142902532.1">
    <property type="nucleotide sequence ID" value="NZ_ML660087.1"/>
</dbReference>
<dbReference type="InterPro" id="IPR022385">
    <property type="entry name" value="Rhs_assc_core"/>
</dbReference>
<protein>
    <recommendedName>
        <fullName evidence="5">RHS repeat-associated core domain-containing protein</fullName>
    </recommendedName>
</protein>
<evidence type="ECO:0000313" key="4">
    <source>
        <dbReference type="Proteomes" id="UP000319732"/>
    </source>
</evidence>
<dbReference type="Gene3D" id="2.180.10.10">
    <property type="entry name" value="RHS repeat-associated core"/>
    <property type="match status" value="1"/>
</dbReference>
<evidence type="ECO:0008006" key="5">
    <source>
        <dbReference type="Google" id="ProtNLM"/>
    </source>
</evidence>
<dbReference type="Proteomes" id="UP000319732">
    <property type="component" value="Unassembled WGS sequence"/>
</dbReference>